<reference evidence="1 2" key="1">
    <citation type="submission" date="2018-01" db="EMBL/GenBank/DDBJ databases">
        <title>Co-occurrence of chitin degradation, pigmentation and bioactivity in marine Pseudoalteromonas.</title>
        <authorList>
            <person name="Paulsen S."/>
            <person name="Gram L."/>
            <person name="Machado H."/>
        </authorList>
    </citation>
    <scope>NUCLEOTIDE SEQUENCE [LARGE SCALE GENOMIC DNA]</scope>
    <source>
        <strain evidence="1 2">S1946</strain>
    </source>
</reference>
<organism evidence="1 2">
    <name type="scientific">Pseudoalteromonas rubra</name>
    <dbReference type="NCBI Taxonomy" id="43658"/>
    <lineage>
        <taxon>Bacteria</taxon>
        <taxon>Pseudomonadati</taxon>
        <taxon>Pseudomonadota</taxon>
        <taxon>Gammaproteobacteria</taxon>
        <taxon>Alteromonadales</taxon>
        <taxon>Pseudoalteromonadaceae</taxon>
        <taxon>Pseudoalteromonas</taxon>
    </lineage>
</organism>
<comment type="caution">
    <text evidence="1">The sequence shown here is derived from an EMBL/GenBank/DDBJ whole genome shotgun (WGS) entry which is preliminary data.</text>
</comment>
<dbReference type="Proteomes" id="UP000292345">
    <property type="component" value="Unassembled WGS sequence"/>
</dbReference>
<gene>
    <name evidence="1" type="ORF">C3B51_12230</name>
</gene>
<accession>A0A4Q7EC68</accession>
<dbReference type="EMBL" id="PPUZ01000032">
    <property type="protein sequence ID" value="RZM80323.1"/>
    <property type="molecule type" value="Genomic_DNA"/>
</dbReference>
<proteinExistence type="predicted"/>
<dbReference type="AlphaFoldDB" id="A0A4Q7EC68"/>
<evidence type="ECO:0000313" key="2">
    <source>
        <dbReference type="Proteomes" id="UP000292345"/>
    </source>
</evidence>
<protein>
    <submittedName>
        <fullName evidence="1">Uncharacterized protein</fullName>
    </submittedName>
</protein>
<dbReference type="RefSeq" id="WP_130245202.1">
    <property type="nucleotide sequence ID" value="NZ_PPUZ01000032.1"/>
</dbReference>
<evidence type="ECO:0000313" key="1">
    <source>
        <dbReference type="EMBL" id="RZM80323.1"/>
    </source>
</evidence>
<sequence length="329" mass="36662">MKKAKFLASIIPTVAVTGVQADEGRLYGEPTSLKTTAEAKQVYQQNKLRLGFSPEQKNEVAQISELGNKILLDEASRQAFLTDEEHFFSSKGLDYASIKNLDSVRALRLFAQDNFRMAMVNRDYRNVLIELQAHGFLGADDLTRLKDNFKVVFSQDHSIREALIKDVRILQDNKLSLNDSLSLLSSTSEITPSYFCTAFSFCLAVANAAAVSNAFAVAVAVAWCGVKAWGCQLPGPGVEEGLYVGKLALSDDNIRDNKEFAYRLANNIGSEQLMKEVSLDIVKAEIFAYYDAAYEVGLIATEEDRDLLVRGIFEHIKQTYLMEQKVNEQ</sequence>
<name>A0A4Q7EC68_9GAMM</name>